<evidence type="ECO:0000313" key="3">
    <source>
        <dbReference type="EMBL" id="KAH6655032.1"/>
    </source>
</evidence>
<dbReference type="Pfam" id="PF00004">
    <property type="entry name" value="AAA"/>
    <property type="match status" value="1"/>
</dbReference>
<name>A0A9P8UMW7_9PEZI</name>
<feature type="domain" description="AAA+ ATPase" evidence="2">
    <location>
        <begin position="520"/>
        <end position="647"/>
    </location>
</feature>
<dbReference type="OrthoDB" id="10042665at2759"/>
<dbReference type="Pfam" id="PF23232">
    <property type="entry name" value="AAA_lid_13"/>
    <property type="match status" value="1"/>
</dbReference>
<keyword evidence="4" id="KW-1185">Reference proteome</keyword>
<proteinExistence type="predicted"/>
<dbReference type="GO" id="GO:0005524">
    <property type="term" value="F:ATP binding"/>
    <property type="evidence" value="ECO:0007669"/>
    <property type="project" value="InterPro"/>
</dbReference>
<feature type="compositionally biased region" description="Low complexity" evidence="1">
    <location>
        <begin position="9"/>
        <end position="22"/>
    </location>
</feature>
<dbReference type="Gene3D" id="3.40.50.300">
    <property type="entry name" value="P-loop containing nucleotide triphosphate hydrolases"/>
    <property type="match status" value="1"/>
</dbReference>
<dbReference type="AlphaFoldDB" id="A0A9P8UMW7"/>
<dbReference type="RefSeq" id="XP_045959297.1">
    <property type="nucleotide sequence ID" value="XM_046102384.1"/>
</dbReference>
<dbReference type="InterPro" id="IPR054289">
    <property type="entry name" value="DUF7025"/>
</dbReference>
<dbReference type="GO" id="GO:0016887">
    <property type="term" value="F:ATP hydrolysis activity"/>
    <property type="evidence" value="ECO:0007669"/>
    <property type="project" value="InterPro"/>
</dbReference>
<protein>
    <recommendedName>
        <fullName evidence="2">AAA+ ATPase domain-containing protein</fullName>
    </recommendedName>
</protein>
<dbReference type="Proteomes" id="UP000758603">
    <property type="component" value="Unassembled WGS sequence"/>
</dbReference>
<dbReference type="EMBL" id="JAGPXC010000003">
    <property type="protein sequence ID" value="KAH6655032.1"/>
    <property type="molecule type" value="Genomic_DNA"/>
</dbReference>
<feature type="region of interest" description="Disordered" evidence="1">
    <location>
        <begin position="1"/>
        <end position="36"/>
    </location>
</feature>
<dbReference type="PANTHER" id="PTHR46411">
    <property type="entry name" value="FAMILY ATPASE, PUTATIVE-RELATED"/>
    <property type="match status" value="1"/>
</dbReference>
<dbReference type="SUPFAM" id="SSF52540">
    <property type="entry name" value="P-loop containing nucleoside triphosphate hydrolases"/>
    <property type="match status" value="1"/>
</dbReference>
<comment type="caution">
    <text evidence="3">The sequence shown here is derived from an EMBL/GenBank/DDBJ whole genome shotgun (WGS) entry which is preliminary data.</text>
</comment>
<dbReference type="InterPro" id="IPR027417">
    <property type="entry name" value="P-loop_NTPase"/>
</dbReference>
<dbReference type="InterPro" id="IPR003959">
    <property type="entry name" value="ATPase_AAA_core"/>
</dbReference>
<organism evidence="3 4">
    <name type="scientific">Truncatella angustata</name>
    <dbReference type="NCBI Taxonomy" id="152316"/>
    <lineage>
        <taxon>Eukaryota</taxon>
        <taxon>Fungi</taxon>
        <taxon>Dikarya</taxon>
        <taxon>Ascomycota</taxon>
        <taxon>Pezizomycotina</taxon>
        <taxon>Sordariomycetes</taxon>
        <taxon>Xylariomycetidae</taxon>
        <taxon>Amphisphaeriales</taxon>
        <taxon>Sporocadaceae</taxon>
        <taxon>Truncatella</taxon>
    </lineage>
</organism>
<dbReference type="PANTHER" id="PTHR46411:SF3">
    <property type="entry name" value="AAA+ ATPASE DOMAIN-CONTAINING PROTEIN"/>
    <property type="match status" value="1"/>
</dbReference>
<dbReference type="Pfam" id="PF22942">
    <property type="entry name" value="DUF7025"/>
    <property type="match status" value="1"/>
</dbReference>
<dbReference type="InterPro" id="IPR056599">
    <property type="entry name" value="AAA_lid_fung"/>
</dbReference>
<gene>
    <name evidence="3" type="ORF">BKA67DRAFT_559301</name>
</gene>
<sequence length="752" mass="85389">MGKIFSKPVSSVSSAQHASESHNTPVMLTEPSMQGDAPFEATLDHQAADPHRNRTIDNIEPHGSASGHYLERMPTNPPFNEHEQDATTWGRSGDSPVSPKLNTKGLQGGYSPRFSIDSTPCELHPDTRKKVFRRSWFGEKRAVQVVCEDLCQILERAAIALPWSEENEKLFSPSSWITEPFEVIVHNRSEIVKHHSELDDGDAKKHLGWFLERLEAHQPGLWQKQDEILSGSCRQVLFEHLWLLYPPGSTVFSIDDSAWRAYIIERTETVTLEHAAILQIHVCYLDFDGTGRRLIPHRTVIEVTSYTSERKMSALRLKPEWYIERTTPLIVANLVKRGNEYSGLGGKPHYREYEGDAWPKASHDSKTKVIVDYSTSSKYTAAGDTARNQDGMSSCPVCIGESLGLFSYSEHADDDPQICVNGVSHSTHWSKASQELHIGDKALLFCPPRLWAFSLNFKTWKSVSHEELHVVESQNTSFEQDLCMKQSRKQSLRHIVSGYMKDTEDVKLISSKETVGRKGRGLNILLSGSSGTGKTWTAECLSEKFNVPLYSMTCGDLGVHSGVLDQKLQETFTRAKNWNSMVLLDDADIYVYERDIYSLNRNALLPIFLRHLEYSDCLTFISISQFEPVDAAFASRIHVGVPFPKFDFGTQQEVWHLVIDRLPHDYLEKDELQYFITHELGELDSGGYREMNGRQIRNCIDVALVLARNEASSKLQHHHIVRILKLGKDFKDHVLQVANESTEFRARNFFID</sequence>
<accession>A0A9P8UMW7</accession>
<evidence type="ECO:0000313" key="4">
    <source>
        <dbReference type="Proteomes" id="UP000758603"/>
    </source>
</evidence>
<evidence type="ECO:0000259" key="2">
    <source>
        <dbReference type="SMART" id="SM00382"/>
    </source>
</evidence>
<feature type="region of interest" description="Disordered" evidence="1">
    <location>
        <begin position="76"/>
        <end position="97"/>
    </location>
</feature>
<dbReference type="SMART" id="SM00382">
    <property type="entry name" value="AAA"/>
    <property type="match status" value="1"/>
</dbReference>
<dbReference type="InterPro" id="IPR003593">
    <property type="entry name" value="AAA+_ATPase"/>
</dbReference>
<reference evidence="3" key="1">
    <citation type="journal article" date="2021" name="Nat. Commun.">
        <title>Genetic determinants of endophytism in the Arabidopsis root mycobiome.</title>
        <authorList>
            <person name="Mesny F."/>
            <person name="Miyauchi S."/>
            <person name="Thiergart T."/>
            <person name="Pickel B."/>
            <person name="Atanasova L."/>
            <person name="Karlsson M."/>
            <person name="Huettel B."/>
            <person name="Barry K.W."/>
            <person name="Haridas S."/>
            <person name="Chen C."/>
            <person name="Bauer D."/>
            <person name="Andreopoulos W."/>
            <person name="Pangilinan J."/>
            <person name="LaButti K."/>
            <person name="Riley R."/>
            <person name="Lipzen A."/>
            <person name="Clum A."/>
            <person name="Drula E."/>
            <person name="Henrissat B."/>
            <person name="Kohler A."/>
            <person name="Grigoriev I.V."/>
            <person name="Martin F.M."/>
            <person name="Hacquard S."/>
        </authorList>
    </citation>
    <scope>NUCLEOTIDE SEQUENCE</scope>
    <source>
        <strain evidence="3">MPI-SDFR-AT-0073</strain>
    </source>
</reference>
<evidence type="ECO:0000256" key="1">
    <source>
        <dbReference type="SAM" id="MobiDB-lite"/>
    </source>
</evidence>
<dbReference type="GeneID" id="70131276"/>